<dbReference type="InterPro" id="IPR011545">
    <property type="entry name" value="DEAD/DEAH_box_helicase_dom"/>
</dbReference>
<dbReference type="SUPFAM" id="SSF52540">
    <property type="entry name" value="P-loop containing nucleoside triphosphate hydrolases"/>
    <property type="match status" value="1"/>
</dbReference>
<dbReference type="SMART" id="SM00490">
    <property type="entry name" value="HELICc"/>
    <property type="match status" value="1"/>
</dbReference>
<dbReference type="GO" id="GO:0016787">
    <property type="term" value="F:hydrolase activity"/>
    <property type="evidence" value="ECO:0007669"/>
    <property type="project" value="UniProtKB-KW"/>
</dbReference>
<evidence type="ECO:0000256" key="1">
    <source>
        <dbReference type="ARBA" id="ARBA00022741"/>
    </source>
</evidence>
<dbReference type="PANTHER" id="PTHR47959">
    <property type="entry name" value="ATP-DEPENDENT RNA HELICASE RHLE-RELATED"/>
    <property type="match status" value="1"/>
</dbReference>
<dbReference type="PROSITE" id="PS00039">
    <property type="entry name" value="DEAD_ATP_HELICASE"/>
    <property type="match status" value="1"/>
</dbReference>
<evidence type="ECO:0000256" key="7">
    <source>
        <dbReference type="RuleBase" id="RU000492"/>
    </source>
</evidence>
<dbReference type="AlphaFoldDB" id="A0A1J1DWE7"/>
<dbReference type="InterPro" id="IPR001650">
    <property type="entry name" value="Helicase_C-like"/>
</dbReference>
<dbReference type="SMART" id="SM00487">
    <property type="entry name" value="DEXDc"/>
    <property type="match status" value="1"/>
</dbReference>
<feature type="short sequence motif" description="Q motif" evidence="6">
    <location>
        <begin position="2"/>
        <end position="30"/>
    </location>
</feature>
<dbReference type="InterPro" id="IPR012677">
    <property type="entry name" value="Nucleotide-bd_a/b_plait_sf"/>
</dbReference>
<dbReference type="OrthoDB" id="9785240at2"/>
<dbReference type="InterPro" id="IPR044742">
    <property type="entry name" value="DEAD/DEAH_RhlB"/>
</dbReference>
<dbReference type="PANTHER" id="PTHR47959:SF13">
    <property type="entry name" value="ATP-DEPENDENT RNA HELICASE RHLE"/>
    <property type="match status" value="1"/>
</dbReference>
<dbReference type="GO" id="GO:0003724">
    <property type="term" value="F:RNA helicase activity"/>
    <property type="evidence" value="ECO:0007669"/>
    <property type="project" value="InterPro"/>
</dbReference>
<dbReference type="Proteomes" id="UP000243197">
    <property type="component" value="Chromosome"/>
</dbReference>
<keyword evidence="1 7" id="KW-0547">Nucleotide-binding</keyword>
<feature type="domain" description="DEAD-box RNA helicase Q" evidence="11">
    <location>
        <begin position="2"/>
        <end position="30"/>
    </location>
</feature>
<dbReference type="InterPro" id="IPR014001">
    <property type="entry name" value="Helicase_ATP-bd"/>
</dbReference>
<dbReference type="CDD" id="cd00268">
    <property type="entry name" value="DEADc"/>
    <property type="match status" value="1"/>
</dbReference>
<dbReference type="InterPro" id="IPR005580">
    <property type="entry name" value="DbpA/CsdA_RNA-bd_dom"/>
</dbReference>
<evidence type="ECO:0000256" key="6">
    <source>
        <dbReference type="PROSITE-ProRule" id="PRU00552"/>
    </source>
</evidence>
<accession>A0A1J1DWE7</accession>
<dbReference type="InterPro" id="IPR000629">
    <property type="entry name" value="RNA-helicase_DEAD-box_CS"/>
</dbReference>
<dbReference type="CDD" id="cd12252">
    <property type="entry name" value="RRM_DbpA"/>
    <property type="match status" value="1"/>
</dbReference>
<feature type="region of interest" description="Disordered" evidence="8">
    <location>
        <begin position="529"/>
        <end position="576"/>
    </location>
</feature>
<sequence>MNKFKELGINDELARAIEDLGFETPSEVQEKSIPILIEKDVDIVSLAQTGTGKTAAFGLPLIQKLDISKKETQALILSPTRELCLQISEELKKYSKYIKGIRVVSIYGGANINEQAKDIKRGAHIIVATPGRMLDMVKRKYLDISKIRYNVLDEADEMLNMGFKEDIDSILSETPKDKCTWLFSATMPREVARIAANYMSSPIEITVGSKNQGAKNISHQYYMVSSSNKYLALKRIVDFYPDIFGLIFCRTKAETQIITERLIQDGYNVSSLHGDLTQNQRDAVMKTFRSKQIQILVATDVAARGIDVDDISHVINYQLPDEPEVYTHRSGRTARAGRNGLSISIITSKDKHKIKTIERIAKSTFEQLQVPKGEEICEKQLFSIVKKVHDTEVQEEQIAKFLPKIEKELEHMSKEDIIKKFVSMEFNIFLKYYKNTRDLNDYADEHSSGTKRIFINIGEKDGFQWDSLKDFLKENLELFNNEISGVDVKEKFSFFNIVDDKSEYVIERLNGLDINGRSLSAEISLKRKGFGPSGGRGRSFNSRNRGFDSGNRRNDDYKRPRSGGGGFKSRYNRNRD</sequence>
<dbReference type="GO" id="GO:0005829">
    <property type="term" value="C:cytosol"/>
    <property type="evidence" value="ECO:0007669"/>
    <property type="project" value="TreeGrafter"/>
</dbReference>
<keyword evidence="4 7" id="KW-0067">ATP-binding</keyword>
<evidence type="ECO:0000256" key="8">
    <source>
        <dbReference type="SAM" id="MobiDB-lite"/>
    </source>
</evidence>
<dbReference type="PROSITE" id="PS51195">
    <property type="entry name" value="Q_MOTIF"/>
    <property type="match status" value="1"/>
</dbReference>
<dbReference type="InterPro" id="IPR014014">
    <property type="entry name" value="RNA_helicase_DEAD_Q_motif"/>
</dbReference>
<dbReference type="InterPro" id="IPR027417">
    <property type="entry name" value="P-loop_NTPase"/>
</dbReference>
<feature type="domain" description="Helicase C-terminal" evidence="10">
    <location>
        <begin position="235"/>
        <end position="376"/>
    </location>
</feature>
<evidence type="ECO:0000313" key="13">
    <source>
        <dbReference type="Proteomes" id="UP000243197"/>
    </source>
</evidence>
<comment type="similarity">
    <text evidence="5 7">Belongs to the DEAD box helicase family.</text>
</comment>
<reference evidence="12 13" key="1">
    <citation type="submission" date="2014-03" db="EMBL/GenBank/DDBJ databases">
        <title>complete genome sequence of Flavobacteriaceae bacterium JBKA-6.</title>
        <authorList>
            <person name="Takano T."/>
            <person name="Nakamura Y."/>
            <person name="Takuma S."/>
            <person name="Yasuike M."/>
            <person name="Matsuyama T."/>
            <person name="Sakai T."/>
            <person name="Fujiwara A."/>
            <person name="Kimoto K."/>
            <person name="Fukuda Y."/>
            <person name="Kondo H."/>
            <person name="Hirono I."/>
            <person name="Nakayasu C."/>
        </authorList>
    </citation>
    <scope>NUCLEOTIDE SEQUENCE [LARGE SCALE GENOMIC DNA]</scope>
    <source>
        <strain evidence="12 13">JBKA-6</strain>
    </source>
</reference>
<evidence type="ECO:0000256" key="5">
    <source>
        <dbReference type="ARBA" id="ARBA00038437"/>
    </source>
</evidence>
<name>A0A1J1DWE7_9FLAO</name>
<dbReference type="EMBL" id="AP014564">
    <property type="protein sequence ID" value="BAV94191.1"/>
    <property type="molecule type" value="Genomic_DNA"/>
</dbReference>
<dbReference type="Pfam" id="PF00271">
    <property type="entry name" value="Helicase_C"/>
    <property type="match status" value="1"/>
</dbReference>
<evidence type="ECO:0000259" key="11">
    <source>
        <dbReference type="PROSITE" id="PS51195"/>
    </source>
</evidence>
<gene>
    <name evidence="12" type="ORF">JBKA6_0178</name>
</gene>
<evidence type="ECO:0000259" key="10">
    <source>
        <dbReference type="PROSITE" id="PS51194"/>
    </source>
</evidence>
<evidence type="ECO:0000256" key="3">
    <source>
        <dbReference type="ARBA" id="ARBA00022806"/>
    </source>
</evidence>
<dbReference type="PROSITE" id="PS51194">
    <property type="entry name" value="HELICASE_CTER"/>
    <property type="match status" value="1"/>
</dbReference>
<dbReference type="GO" id="GO:0005524">
    <property type="term" value="F:ATP binding"/>
    <property type="evidence" value="ECO:0007669"/>
    <property type="project" value="UniProtKB-KW"/>
</dbReference>
<dbReference type="KEGG" id="ise:JBKA6_0178"/>
<organism evidence="12 13">
    <name type="scientific">Ichthyobacterium seriolicida</name>
    <dbReference type="NCBI Taxonomy" id="242600"/>
    <lineage>
        <taxon>Bacteria</taxon>
        <taxon>Pseudomonadati</taxon>
        <taxon>Bacteroidota</taxon>
        <taxon>Flavobacteriia</taxon>
        <taxon>Flavobacteriales</taxon>
        <taxon>Ichthyobacteriaceae</taxon>
        <taxon>Ichthyobacterium</taxon>
    </lineage>
</organism>
<keyword evidence="2 7" id="KW-0378">Hydrolase</keyword>
<feature type="domain" description="Helicase ATP-binding" evidence="9">
    <location>
        <begin position="34"/>
        <end position="205"/>
    </location>
</feature>
<dbReference type="GO" id="GO:0003676">
    <property type="term" value="F:nucleic acid binding"/>
    <property type="evidence" value="ECO:0007669"/>
    <property type="project" value="InterPro"/>
</dbReference>
<evidence type="ECO:0000259" key="9">
    <source>
        <dbReference type="PROSITE" id="PS51192"/>
    </source>
</evidence>
<dbReference type="Gene3D" id="3.40.50.300">
    <property type="entry name" value="P-loop containing nucleotide triphosphate hydrolases"/>
    <property type="match status" value="2"/>
</dbReference>
<dbReference type="PROSITE" id="PS51192">
    <property type="entry name" value="HELICASE_ATP_BIND_1"/>
    <property type="match status" value="1"/>
</dbReference>
<protein>
    <submittedName>
        <fullName evidence="12">DEAD/DEAH box helicase</fullName>
    </submittedName>
</protein>
<keyword evidence="3 7" id="KW-0347">Helicase</keyword>
<evidence type="ECO:0000313" key="12">
    <source>
        <dbReference type="EMBL" id="BAV94191.1"/>
    </source>
</evidence>
<dbReference type="Gene3D" id="3.30.70.330">
    <property type="match status" value="1"/>
</dbReference>
<dbReference type="CDD" id="cd18787">
    <property type="entry name" value="SF2_C_DEAD"/>
    <property type="match status" value="1"/>
</dbReference>
<dbReference type="RefSeq" id="WP_096684894.1">
    <property type="nucleotide sequence ID" value="NZ_AP014564.1"/>
</dbReference>
<feature type="compositionally biased region" description="Basic and acidic residues" evidence="8">
    <location>
        <begin position="550"/>
        <end position="559"/>
    </location>
</feature>
<keyword evidence="13" id="KW-1185">Reference proteome</keyword>
<dbReference type="InterPro" id="IPR050079">
    <property type="entry name" value="DEAD_box_RNA_helicase"/>
</dbReference>
<evidence type="ECO:0000256" key="4">
    <source>
        <dbReference type="ARBA" id="ARBA00022840"/>
    </source>
</evidence>
<dbReference type="Pfam" id="PF00270">
    <property type="entry name" value="DEAD"/>
    <property type="match status" value="1"/>
</dbReference>
<proteinExistence type="inferred from homology"/>
<dbReference type="Pfam" id="PF03880">
    <property type="entry name" value="DbpA"/>
    <property type="match status" value="1"/>
</dbReference>
<evidence type="ECO:0000256" key="2">
    <source>
        <dbReference type="ARBA" id="ARBA00022801"/>
    </source>
</evidence>